<dbReference type="Gene3D" id="1.20.59.10">
    <property type="entry name" value="Chorismate mutase"/>
    <property type="match status" value="1"/>
</dbReference>
<accession>U4TSF6</accession>
<dbReference type="Proteomes" id="UP000030647">
    <property type="component" value="Unassembled WGS sequence"/>
</dbReference>
<dbReference type="InterPro" id="IPR002701">
    <property type="entry name" value="CM_II_prokaryot"/>
</dbReference>
<keyword evidence="1" id="KW-0413">Isomerase</keyword>
<gene>
    <name evidence="3" type="ORF">L248_0959</name>
</gene>
<sequence length="104" mass="11956">MAEPTDSQKELTALRDQINTLDAQIVPLLEKRLTVAEQIAQVKHSQHLSLTNRGREQTILAQLSQTVTDKDHAQYIRELYQDVFLVSKQYQAQVIKQLQDAEKL</sequence>
<dbReference type="PROSITE" id="PS51168">
    <property type="entry name" value="CHORISMATE_MUT_2"/>
    <property type="match status" value="1"/>
</dbReference>
<name>U4TSF6_9LACO</name>
<dbReference type="EMBL" id="KI271598">
    <property type="protein sequence ID" value="ERL64417.1"/>
    <property type="molecule type" value="Genomic_DNA"/>
</dbReference>
<dbReference type="PANTHER" id="PTHR38041">
    <property type="entry name" value="CHORISMATE MUTASE"/>
    <property type="match status" value="1"/>
</dbReference>
<dbReference type="STRING" id="1231336.L248_0959"/>
<dbReference type="InterPro" id="IPR036979">
    <property type="entry name" value="CM_dom_sf"/>
</dbReference>
<evidence type="ECO:0000256" key="1">
    <source>
        <dbReference type="ARBA" id="ARBA00023235"/>
    </source>
</evidence>
<dbReference type="eggNOG" id="COG1605">
    <property type="taxonomic scope" value="Bacteria"/>
</dbReference>
<protein>
    <recommendedName>
        <fullName evidence="2">Chorismate mutase domain-containing protein</fullName>
    </recommendedName>
</protein>
<dbReference type="Pfam" id="PF01817">
    <property type="entry name" value="CM_2"/>
    <property type="match status" value="1"/>
</dbReference>
<dbReference type="RefSeq" id="WP_022530291.1">
    <property type="nucleotide sequence ID" value="NZ_KI271598.1"/>
</dbReference>
<dbReference type="GO" id="GO:0004106">
    <property type="term" value="F:chorismate mutase activity"/>
    <property type="evidence" value="ECO:0007669"/>
    <property type="project" value="InterPro"/>
</dbReference>
<dbReference type="GO" id="GO:0009697">
    <property type="term" value="P:salicylic acid biosynthetic process"/>
    <property type="evidence" value="ECO:0007669"/>
    <property type="project" value="TreeGrafter"/>
</dbReference>
<dbReference type="GO" id="GO:0046417">
    <property type="term" value="P:chorismate metabolic process"/>
    <property type="evidence" value="ECO:0007669"/>
    <property type="project" value="InterPro"/>
</dbReference>
<dbReference type="HOGENOM" id="CLU_131518_3_2_9"/>
<evidence type="ECO:0000313" key="3">
    <source>
        <dbReference type="EMBL" id="ERL64417.1"/>
    </source>
</evidence>
<dbReference type="AlphaFoldDB" id="U4TSF6"/>
<organism evidence="3 4">
    <name type="scientific">Schleiferilactobacillus shenzhenensis LY-73</name>
    <dbReference type="NCBI Taxonomy" id="1231336"/>
    <lineage>
        <taxon>Bacteria</taxon>
        <taxon>Bacillati</taxon>
        <taxon>Bacillota</taxon>
        <taxon>Bacilli</taxon>
        <taxon>Lactobacillales</taxon>
        <taxon>Lactobacillaceae</taxon>
        <taxon>Schleiferilactobacillus</taxon>
    </lineage>
</organism>
<evidence type="ECO:0000313" key="4">
    <source>
        <dbReference type="Proteomes" id="UP000030647"/>
    </source>
</evidence>
<dbReference type="SUPFAM" id="SSF48600">
    <property type="entry name" value="Chorismate mutase II"/>
    <property type="match status" value="1"/>
</dbReference>
<dbReference type="SMART" id="SM00830">
    <property type="entry name" value="CM_2"/>
    <property type="match status" value="1"/>
</dbReference>
<dbReference type="OrthoDB" id="9802281at2"/>
<dbReference type="InterPro" id="IPR051331">
    <property type="entry name" value="Chorismate_mutase-related"/>
</dbReference>
<reference evidence="4" key="1">
    <citation type="journal article" date="2013" name="Genome Announc.">
        <title>Whole-Genome Sequencing of Lactobacillus shenzhenensis Strain LY-73T.</title>
        <authorList>
            <person name="Lin Z."/>
            <person name="Liu Z."/>
            <person name="Yang R."/>
            <person name="Zou Y."/>
            <person name="Wan D."/>
            <person name="Chen J."/>
            <person name="Guo M."/>
            <person name="Zhao J."/>
            <person name="Fang C."/>
            <person name="Yang R."/>
            <person name="Liu F."/>
        </authorList>
    </citation>
    <scope>NUCLEOTIDE SEQUENCE [LARGE SCALE GENOMIC DNA]</scope>
    <source>
        <strain evidence="4">LY-73</strain>
    </source>
</reference>
<proteinExistence type="predicted"/>
<feature type="domain" description="Chorismate mutase" evidence="2">
    <location>
        <begin position="5"/>
        <end position="95"/>
    </location>
</feature>
<keyword evidence="4" id="KW-1185">Reference proteome</keyword>
<dbReference type="InterPro" id="IPR036263">
    <property type="entry name" value="Chorismate_II_sf"/>
</dbReference>
<dbReference type="PANTHER" id="PTHR38041:SF1">
    <property type="entry name" value="CHORISMATE MUTASE"/>
    <property type="match status" value="1"/>
</dbReference>
<evidence type="ECO:0000259" key="2">
    <source>
        <dbReference type="PROSITE" id="PS51168"/>
    </source>
</evidence>